<name>A0A1C3NTK3_9ACTN</name>
<accession>A0A1C3NTK3</accession>
<evidence type="ECO:0000313" key="2">
    <source>
        <dbReference type="Proteomes" id="UP000199013"/>
    </source>
</evidence>
<organism evidence="1 2">
    <name type="scientific">Candidatus Protofrankia californiensis</name>
    <dbReference type="NCBI Taxonomy" id="1839754"/>
    <lineage>
        <taxon>Bacteria</taxon>
        <taxon>Bacillati</taxon>
        <taxon>Actinomycetota</taxon>
        <taxon>Actinomycetes</taxon>
        <taxon>Frankiales</taxon>
        <taxon>Frankiaceae</taxon>
        <taxon>Protofrankia</taxon>
    </lineage>
</organism>
<proteinExistence type="predicted"/>
<keyword evidence="2" id="KW-1185">Reference proteome</keyword>
<protein>
    <submittedName>
        <fullName evidence="1">Uncharacterized protein</fullName>
    </submittedName>
</protein>
<dbReference type="EMBL" id="FLUV01000183">
    <property type="protein sequence ID" value="SBW17969.1"/>
    <property type="molecule type" value="Genomic_DNA"/>
</dbReference>
<dbReference type="Proteomes" id="UP000199013">
    <property type="component" value="Unassembled WGS sequence"/>
</dbReference>
<evidence type="ECO:0000313" key="1">
    <source>
        <dbReference type="EMBL" id="SBW17969.1"/>
    </source>
</evidence>
<sequence>MEVCVALLGLDPARDDHDSPYSSKHIYVRSRFFTKTLPELAELARRIIKEYGSDELETILNQLGPTGVSGELKNLIFAANGPKPRLVLRDAINNVIEIVENAEHCLVYDQPLGEMGLSWRALTNWWTQTTAFLGDGKENARSTRL</sequence>
<gene>
    <name evidence="1" type="ORF">FDG2_0452</name>
</gene>
<dbReference type="AlphaFoldDB" id="A0A1C3NTK3"/>
<reference evidence="2" key="1">
    <citation type="submission" date="2016-02" db="EMBL/GenBank/DDBJ databases">
        <authorList>
            <person name="Wibberg D."/>
        </authorList>
    </citation>
    <scope>NUCLEOTIDE SEQUENCE [LARGE SCALE GENOMIC DNA]</scope>
</reference>